<gene>
    <name evidence="1" type="ORF">HTAM1171_LOCUS12151</name>
</gene>
<evidence type="ECO:0000313" key="1">
    <source>
        <dbReference type="EMBL" id="CAD9518846.1"/>
    </source>
</evidence>
<organism evidence="1">
    <name type="scientific">Helicotheca tamesis</name>
    <dbReference type="NCBI Taxonomy" id="374047"/>
    <lineage>
        <taxon>Eukaryota</taxon>
        <taxon>Sar</taxon>
        <taxon>Stramenopiles</taxon>
        <taxon>Ochrophyta</taxon>
        <taxon>Bacillariophyta</taxon>
        <taxon>Mediophyceae</taxon>
        <taxon>Lithodesmiophycidae</taxon>
        <taxon>Lithodesmiales</taxon>
        <taxon>Lithodesmiaceae</taxon>
        <taxon>Helicotheca</taxon>
    </lineage>
</organism>
<protein>
    <submittedName>
        <fullName evidence="1">Uncharacterized protein</fullName>
    </submittedName>
</protein>
<reference evidence="1" key="1">
    <citation type="submission" date="2021-01" db="EMBL/GenBank/DDBJ databases">
        <authorList>
            <person name="Corre E."/>
            <person name="Pelletier E."/>
            <person name="Niang G."/>
            <person name="Scheremetjew M."/>
            <person name="Finn R."/>
            <person name="Kale V."/>
            <person name="Holt S."/>
            <person name="Cochrane G."/>
            <person name="Meng A."/>
            <person name="Brown T."/>
            <person name="Cohen L."/>
        </authorList>
    </citation>
    <scope>NUCLEOTIDE SEQUENCE</scope>
    <source>
        <strain evidence="1">CCMP826</strain>
    </source>
</reference>
<dbReference type="AlphaFoldDB" id="A0A7S2N413"/>
<sequence length="418" mass="45373">MKFSNISIIVACSLPFSSSASSLRQQRSLDVSEAGCPGGSEDFTFTTNECSAPAFETELAGKIDASTCSLAASTILSQMFGATSAADLTTKVIAACKAGYDNAPHFTFQNITQKGEQFNNEYFAGGTYWNYEVQTNDGDNVLKYDAQRVNLVRKHEAEETIIPLPTELQSFDPDGNCELNAAFCCWVKDRQAGDNNGNCATPYDSNCINKDPADNANLCYVDHTKGAVSSHVAGGFTIFADLQNNKANIEGSIHCHGFAWADESDATLNENNIIDESNIYKGNNLYFVSMFDHLYTRGYVKNVPGSPMCSCAENMAVVTRADCTEIDSTEKFTVNYDFASSEASISVETVDLDFNACTGANTNNDLESYYERLVNEGKASSAKFEELKKILVGDEAGRCLEAVEGFLSEKGIVENTTS</sequence>
<proteinExistence type="predicted"/>
<dbReference type="EMBL" id="HBGV01019554">
    <property type="protein sequence ID" value="CAD9518846.1"/>
    <property type="molecule type" value="Transcribed_RNA"/>
</dbReference>
<name>A0A7S2N413_9STRA</name>
<accession>A0A7S2N413</accession>